<organism evidence="1 2">
    <name type="scientific">Asparagus officinalis</name>
    <name type="common">Garden asparagus</name>
    <dbReference type="NCBI Taxonomy" id="4686"/>
    <lineage>
        <taxon>Eukaryota</taxon>
        <taxon>Viridiplantae</taxon>
        <taxon>Streptophyta</taxon>
        <taxon>Embryophyta</taxon>
        <taxon>Tracheophyta</taxon>
        <taxon>Spermatophyta</taxon>
        <taxon>Magnoliopsida</taxon>
        <taxon>Liliopsida</taxon>
        <taxon>Asparagales</taxon>
        <taxon>Asparagaceae</taxon>
        <taxon>Asparagoideae</taxon>
        <taxon>Asparagus</taxon>
    </lineage>
</organism>
<evidence type="ECO:0000313" key="2">
    <source>
        <dbReference type="Proteomes" id="UP000243459"/>
    </source>
</evidence>
<protein>
    <submittedName>
        <fullName evidence="1">Uncharacterized protein</fullName>
    </submittedName>
</protein>
<sequence length="157" mass="17038">MKIQRNRTGNLPLKGQLVLASGNHLNPRFVDEHLAKEGGLGKEAVASPSITRAFKEATFSAFRTRGCTRGSSRTREESHLENGNVVAPIHIPASDEFEPAVDFDGAFGALEPEPTIDVVVSPTPMPVFAVRHRLVSHELSEEDDDASVSSIPVGVWR</sequence>
<reference evidence="2" key="1">
    <citation type="journal article" date="2017" name="Nat. Commun.">
        <title>The asparagus genome sheds light on the origin and evolution of a young Y chromosome.</title>
        <authorList>
            <person name="Harkess A."/>
            <person name="Zhou J."/>
            <person name="Xu C."/>
            <person name="Bowers J.E."/>
            <person name="Van der Hulst R."/>
            <person name="Ayyampalayam S."/>
            <person name="Mercati F."/>
            <person name="Riccardi P."/>
            <person name="McKain M.R."/>
            <person name="Kakrana A."/>
            <person name="Tang H."/>
            <person name="Ray J."/>
            <person name="Groenendijk J."/>
            <person name="Arikit S."/>
            <person name="Mathioni S.M."/>
            <person name="Nakano M."/>
            <person name="Shan H."/>
            <person name="Telgmann-Rauber A."/>
            <person name="Kanno A."/>
            <person name="Yue Z."/>
            <person name="Chen H."/>
            <person name="Li W."/>
            <person name="Chen Y."/>
            <person name="Xu X."/>
            <person name="Zhang Y."/>
            <person name="Luo S."/>
            <person name="Chen H."/>
            <person name="Gao J."/>
            <person name="Mao Z."/>
            <person name="Pires J.C."/>
            <person name="Luo M."/>
            <person name="Kudrna D."/>
            <person name="Wing R.A."/>
            <person name="Meyers B.C."/>
            <person name="Yi K."/>
            <person name="Kong H."/>
            <person name="Lavrijsen P."/>
            <person name="Sunseri F."/>
            <person name="Falavigna A."/>
            <person name="Ye Y."/>
            <person name="Leebens-Mack J.H."/>
            <person name="Chen G."/>
        </authorList>
    </citation>
    <scope>NUCLEOTIDE SEQUENCE [LARGE SCALE GENOMIC DNA]</scope>
    <source>
        <strain evidence="2">cv. DH0086</strain>
    </source>
</reference>
<accession>A0A5P1EQ05</accession>
<gene>
    <name evidence="1" type="ORF">A4U43_C05F7470</name>
</gene>
<keyword evidence="2" id="KW-1185">Reference proteome</keyword>
<dbReference type="AlphaFoldDB" id="A0A5P1EQ05"/>
<evidence type="ECO:0000313" key="1">
    <source>
        <dbReference type="EMBL" id="ONK68102.1"/>
    </source>
</evidence>
<dbReference type="Proteomes" id="UP000243459">
    <property type="component" value="Chromosome 5"/>
</dbReference>
<dbReference type="EMBL" id="CM007385">
    <property type="protein sequence ID" value="ONK68102.1"/>
    <property type="molecule type" value="Genomic_DNA"/>
</dbReference>
<dbReference type="Gramene" id="ONK68102">
    <property type="protein sequence ID" value="ONK68102"/>
    <property type="gene ID" value="A4U43_C05F7470"/>
</dbReference>
<name>A0A5P1EQ05_ASPOF</name>
<proteinExistence type="predicted"/>